<dbReference type="AlphaFoldDB" id="A0A8D8E2Z8"/>
<organism evidence="3">
    <name type="scientific">Culex pipiens</name>
    <name type="common">House mosquito</name>
    <dbReference type="NCBI Taxonomy" id="7175"/>
    <lineage>
        <taxon>Eukaryota</taxon>
        <taxon>Metazoa</taxon>
        <taxon>Ecdysozoa</taxon>
        <taxon>Arthropoda</taxon>
        <taxon>Hexapoda</taxon>
        <taxon>Insecta</taxon>
        <taxon>Pterygota</taxon>
        <taxon>Neoptera</taxon>
        <taxon>Endopterygota</taxon>
        <taxon>Diptera</taxon>
        <taxon>Nematocera</taxon>
        <taxon>Culicoidea</taxon>
        <taxon>Culicidae</taxon>
        <taxon>Culicinae</taxon>
        <taxon>Culicini</taxon>
        <taxon>Culex</taxon>
        <taxon>Culex</taxon>
    </lineage>
</organism>
<feature type="signal peptide" evidence="2">
    <location>
        <begin position="1"/>
        <end position="28"/>
    </location>
</feature>
<sequence>MLTRSPWFCWHCDVSLLIIAIGTCSTLCADQHVVWPLFRDLKVALVHFVARHWLCKPFKTWNRIQLASGIELQLPSGYSRSNESTVAGPRNPSKTVKMPPSGLASRQTSSWRWDGRASERSEHCSVTM</sequence>
<reference evidence="3" key="1">
    <citation type="submission" date="2021-05" db="EMBL/GenBank/DDBJ databases">
        <authorList>
            <person name="Alioto T."/>
            <person name="Alioto T."/>
            <person name="Gomez Garrido J."/>
        </authorList>
    </citation>
    <scope>NUCLEOTIDE SEQUENCE</scope>
</reference>
<name>A0A8D8E2Z8_CULPI</name>
<evidence type="ECO:0000256" key="2">
    <source>
        <dbReference type="SAM" id="SignalP"/>
    </source>
</evidence>
<protein>
    <submittedName>
        <fullName evidence="3">(northern house mosquito) hypothetical protein</fullName>
    </submittedName>
</protein>
<dbReference type="EMBL" id="HBUE01288007">
    <property type="protein sequence ID" value="CAG6572719.1"/>
    <property type="molecule type" value="Transcribed_RNA"/>
</dbReference>
<proteinExistence type="predicted"/>
<dbReference type="EMBL" id="HBUE01182388">
    <property type="protein sequence ID" value="CAG6521152.1"/>
    <property type="molecule type" value="Transcribed_RNA"/>
</dbReference>
<accession>A0A8D8E2Z8</accession>
<feature type="compositionally biased region" description="Polar residues" evidence="1">
    <location>
        <begin position="76"/>
        <end position="85"/>
    </location>
</feature>
<feature type="chain" id="PRO_5036260622" evidence="2">
    <location>
        <begin position="29"/>
        <end position="128"/>
    </location>
</feature>
<evidence type="ECO:0000313" key="3">
    <source>
        <dbReference type="EMBL" id="CAG6521152.1"/>
    </source>
</evidence>
<keyword evidence="2" id="KW-0732">Signal</keyword>
<feature type="region of interest" description="Disordered" evidence="1">
    <location>
        <begin position="76"/>
        <end position="110"/>
    </location>
</feature>
<evidence type="ECO:0000256" key="1">
    <source>
        <dbReference type="SAM" id="MobiDB-lite"/>
    </source>
</evidence>